<evidence type="ECO:0000313" key="1">
    <source>
        <dbReference type="EMBL" id="MFI2154579.1"/>
    </source>
</evidence>
<sequence length="58" mass="6144">MSPLCAVVCGRTAPTFWNLHIGDRSQRIATESHGAVLSRFAFTSDGSLMAAVGHSPDI</sequence>
<keyword evidence="2" id="KW-1185">Reference proteome</keyword>
<evidence type="ECO:0000313" key="2">
    <source>
        <dbReference type="Proteomes" id="UP001611397"/>
    </source>
</evidence>
<name>A0ABW7V1J3_STROI</name>
<accession>A0ABW7V1J3</accession>
<organism evidence="1 2">
    <name type="scientific">Streptomyces olivaceoviridis</name>
    <name type="common">Streptomyces corchorusii</name>
    <dbReference type="NCBI Taxonomy" id="1921"/>
    <lineage>
        <taxon>Bacteria</taxon>
        <taxon>Bacillati</taxon>
        <taxon>Actinomycetota</taxon>
        <taxon>Actinomycetes</taxon>
        <taxon>Kitasatosporales</taxon>
        <taxon>Streptomycetaceae</taxon>
        <taxon>Streptomyces</taxon>
    </lineage>
</organism>
<dbReference type="Proteomes" id="UP001611397">
    <property type="component" value="Unassembled WGS sequence"/>
</dbReference>
<dbReference type="RefSeq" id="WP_159061621.1">
    <property type="nucleotide sequence ID" value="NZ_JBIRUT010000001.1"/>
</dbReference>
<proteinExistence type="predicted"/>
<dbReference type="EMBL" id="JBIRWM010000001">
    <property type="protein sequence ID" value="MFI2154579.1"/>
    <property type="molecule type" value="Genomic_DNA"/>
</dbReference>
<protein>
    <submittedName>
        <fullName evidence="1">Uncharacterized protein</fullName>
    </submittedName>
</protein>
<reference evidence="1 2" key="1">
    <citation type="submission" date="2024-10" db="EMBL/GenBank/DDBJ databases">
        <title>The Natural Products Discovery Center: Release of the First 8490 Sequenced Strains for Exploring Actinobacteria Biosynthetic Diversity.</title>
        <authorList>
            <person name="Kalkreuter E."/>
            <person name="Kautsar S.A."/>
            <person name="Yang D."/>
            <person name="Bader C.D."/>
            <person name="Teijaro C.N."/>
            <person name="Fluegel L."/>
            <person name="Davis C.M."/>
            <person name="Simpson J.R."/>
            <person name="Lauterbach L."/>
            <person name="Steele A.D."/>
            <person name="Gui C."/>
            <person name="Meng S."/>
            <person name="Li G."/>
            <person name="Viehrig K."/>
            <person name="Ye F."/>
            <person name="Su P."/>
            <person name="Kiefer A.F."/>
            <person name="Nichols A."/>
            <person name="Cepeda A.J."/>
            <person name="Yan W."/>
            <person name="Fan B."/>
            <person name="Jiang Y."/>
            <person name="Adhikari A."/>
            <person name="Zheng C.-J."/>
            <person name="Schuster L."/>
            <person name="Cowan T.M."/>
            <person name="Smanski M.J."/>
            <person name="Chevrette M.G."/>
            <person name="De Carvalho L.P.S."/>
            <person name="Shen B."/>
        </authorList>
    </citation>
    <scope>NUCLEOTIDE SEQUENCE [LARGE SCALE GENOMIC DNA]</scope>
    <source>
        <strain evidence="1 2">NPDC020295</strain>
    </source>
</reference>
<gene>
    <name evidence="1" type="ORF">ACH49L_02610</name>
</gene>
<comment type="caution">
    <text evidence="1">The sequence shown here is derived from an EMBL/GenBank/DDBJ whole genome shotgun (WGS) entry which is preliminary data.</text>
</comment>